<dbReference type="InterPro" id="IPR000836">
    <property type="entry name" value="PRTase_dom"/>
</dbReference>
<dbReference type="UniPathway" id="UPA00588">
    <property type="reaction ID" value="UER00646"/>
</dbReference>
<evidence type="ECO:0000256" key="7">
    <source>
        <dbReference type="ARBA" id="ARBA00017366"/>
    </source>
</evidence>
<keyword evidence="8" id="KW-0963">Cytoplasm</keyword>
<dbReference type="EnsemblMetazoa" id="HelroT89746">
    <property type="protein sequence ID" value="HelroP89746"/>
    <property type="gene ID" value="HelroG89746"/>
</dbReference>
<comment type="similarity">
    <text evidence="5">Belongs to the purine/pyrimidine phosphoribosyltransferase family.</text>
</comment>
<dbReference type="PANTHER" id="PTHR32315">
    <property type="entry name" value="ADENINE PHOSPHORIBOSYLTRANSFERASE"/>
    <property type="match status" value="1"/>
</dbReference>
<dbReference type="EC" id="2.4.2.7" evidence="6"/>
<dbReference type="eggNOG" id="KOG1712">
    <property type="taxonomic scope" value="Eukaryota"/>
</dbReference>
<dbReference type="CTD" id="20217018"/>
<dbReference type="NCBIfam" id="TIGR01090">
    <property type="entry name" value="apt"/>
    <property type="match status" value="1"/>
</dbReference>
<comment type="pathway">
    <text evidence="4">Purine metabolism; AMP biosynthesis via salvage pathway; AMP from adenine: step 1/1.</text>
</comment>
<dbReference type="GO" id="GO:0002055">
    <property type="term" value="F:adenine binding"/>
    <property type="evidence" value="ECO:0000318"/>
    <property type="project" value="GO_Central"/>
</dbReference>
<dbReference type="CDD" id="cd06223">
    <property type="entry name" value="PRTases_typeI"/>
    <property type="match status" value="1"/>
</dbReference>
<evidence type="ECO:0000259" key="12">
    <source>
        <dbReference type="Pfam" id="PF00156"/>
    </source>
</evidence>
<protein>
    <recommendedName>
        <fullName evidence="7">Adenine phosphoribosyltransferase</fullName>
        <ecNumber evidence="6">2.4.2.7</ecNumber>
    </recommendedName>
</protein>
<dbReference type="STRING" id="6412.T1G7H1"/>
<dbReference type="OrthoDB" id="363185at2759"/>
<evidence type="ECO:0000256" key="2">
    <source>
        <dbReference type="ARBA" id="ARBA00003968"/>
    </source>
</evidence>
<dbReference type="KEGG" id="hro:HELRODRAFT_89746"/>
<dbReference type="InterPro" id="IPR050054">
    <property type="entry name" value="UPRTase/APRTase"/>
</dbReference>
<gene>
    <name evidence="14" type="primary">20217018</name>
    <name evidence="13" type="ORF">HELRODRAFT_89746</name>
</gene>
<dbReference type="InParanoid" id="T1G7H1"/>
<evidence type="ECO:0000256" key="4">
    <source>
        <dbReference type="ARBA" id="ARBA00004659"/>
    </source>
</evidence>
<dbReference type="GO" id="GO:0044209">
    <property type="term" value="P:AMP salvage"/>
    <property type="evidence" value="ECO:0000318"/>
    <property type="project" value="GO_Central"/>
</dbReference>
<evidence type="ECO:0000256" key="8">
    <source>
        <dbReference type="ARBA" id="ARBA00022490"/>
    </source>
</evidence>
<dbReference type="RefSeq" id="XP_009029618.1">
    <property type="nucleotide sequence ID" value="XM_009031370.1"/>
</dbReference>
<dbReference type="FunFam" id="3.40.50.2020:FF:000021">
    <property type="entry name" value="Adenine phosphoribosyltransferase"/>
    <property type="match status" value="1"/>
</dbReference>
<dbReference type="GeneID" id="20217018"/>
<dbReference type="InterPro" id="IPR029057">
    <property type="entry name" value="PRTase-like"/>
</dbReference>
<dbReference type="HOGENOM" id="CLU_063339_3_2_1"/>
<organism evidence="14 15">
    <name type="scientific">Helobdella robusta</name>
    <name type="common">Californian leech</name>
    <dbReference type="NCBI Taxonomy" id="6412"/>
    <lineage>
        <taxon>Eukaryota</taxon>
        <taxon>Metazoa</taxon>
        <taxon>Spiralia</taxon>
        <taxon>Lophotrochozoa</taxon>
        <taxon>Annelida</taxon>
        <taxon>Clitellata</taxon>
        <taxon>Hirudinea</taxon>
        <taxon>Rhynchobdellida</taxon>
        <taxon>Glossiphoniidae</taxon>
        <taxon>Helobdella</taxon>
    </lineage>
</organism>
<reference evidence="14" key="3">
    <citation type="submission" date="2015-06" db="UniProtKB">
        <authorList>
            <consortium name="EnsemblMetazoa"/>
        </authorList>
    </citation>
    <scope>IDENTIFICATION</scope>
</reference>
<dbReference type="InterPro" id="IPR005764">
    <property type="entry name" value="Ade_phspho_trans"/>
</dbReference>
<dbReference type="EMBL" id="KB097656">
    <property type="protein sequence ID" value="ESN92246.1"/>
    <property type="molecule type" value="Genomic_DNA"/>
</dbReference>
<evidence type="ECO:0000313" key="15">
    <source>
        <dbReference type="Proteomes" id="UP000015101"/>
    </source>
</evidence>
<dbReference type="Proteomes" id="UP000015101">
    <property type="component" value="Unassembled WGS sequence"/>
</dbReference>
<evidence type="ECO:0000313" key="14">
    <source>
        <dbReference type="EnsemblMetazoa" id="HelroP89746"/>
    </source>
</evidence>
<dbReference type="NCBIfam" id="NF002634">
    <property type="entry name" value="PRK02304.1-3"/>
    <property type="match status" value="1"/>
</dbReference>
<dbReference type="GO" id="GO:0003999">
    <property type="term" value="F:adenine phosphoribosyltransferase activity"/>
    <property type="evidence" value="ECO:0000318"/>
    <property type="project" value="GO_Central"/>
</dbReference>
<dbReference type="FunCoup" id="T1G7H1">
    <property type="interactions" value="636"/>
</dbReference>
<evidence type="ECO:0000256" key="10">
    <source>
        <dbReference type="ARBA" id="ARBA00022679"/>
    </source>
</evidence>
<dbReference type="GO" id="GO:0006168">
    <property type="term" value="P:adenine salvage"/>
    <property type="evidence" value="ECO:0000318"/>
    <property type="project" value="GO_Central"/>
</dbReference>
<reference evidence="15" key="1">
    <citation type="submission" date="2012-12" db="EMBL/GenBank/DDBJ databases">
        <authorList>
            <person name="Hellsten U."/>
            <person name="Grimwood J."/>
            <person name="Chapman J.A."/>
            <person name="Shapiro H."/>
            <person name="Aerts A."/>
            <person name="Otillar R.P."/>
            <person name="Terry A.Y."/>
            <person name="Boore J.L."/>
            <person name="Simakov O."/>
            <person name="Marletaz F."/>
            <person name="Cho S.-J."/>
            <person name="Edsinger-Gonzales E."/>
            <person name="Havlak P."/>
            <person name="Kuo D.-H."/>
            <person name="Larsson T."/>
            <person name="Lv J."/>
            <person name="Arendt D."/>
            <person name="Savage R."/>
            <person name="Osoegawa K."/>
            <person name="de Jong P."/>
            <person name="Lindberg D.R."/>
            <person name="Seaver E.C."/>
            <person name="Weisblat D.A."/>
            <person name="Putnam N.H."/>
            <person name="Grigoriev I.V."/>
            <person name="Rokhsar D.S."/>
        </authorList>
    </citation>
    <scope>NUCLEOTIDE SEQUENCE</scope>
</reference>
<evidence type="ECO:0000256" key="1">
    <source>
        <dbReference type="ARBA" id="ARBA00000868"/>
    </source>
</evidence>
<name>T1G7H1_HELRO</name>
<evidence type="ECO:0000313" key="13">
    <source>
        <dbReference type="EMBL" id="ESN92246.1"/>
    </source>
</evidence>
<dbReference type="GO" id="GO:0016208">
    <property type="term" value="F:AMP binding"/>
    <property type="evidence" value="ECO:0000318"/>
    <property type="project" value="GO_Central"/>
</dbReference>
<evidence type="ECO:0000256" key="5">
    <source>
        <dbReference type="ARBA" id="ARBA00008391"/>
    </source>
</evidence>
<comment type="subcellular location">
    <subcellularLocation>
        <location evidence="3">Cytoplasm</location>
    </subcellularLocation>
</comment>
<dbReference type="EMBL" id="AMQM01007670">
    <property type="status" value="NOT_ANNOTATED_CDS"/>
    <property type="molecule type" value="Genomic_DNA"/>
</dbReference>
<dbReference type="OMA" id="QAYDLEY"/>
<dbReference type="PANTHER" id="PTHR32315:SF3">
    <property type="entry name" value="ADENINE PHOSPHORIBOSYLTRANSFERASE"/>
    <property type="match status" value="1"/>
</dbReference>
<keyword evidence="15" id="KW-1185">Reference proteome</keyword>
<dbReference type="NCBIfam" id="NF002636">
    <property type="entry name" value="PRK02304.1-5"/>
    <property type="match status" value="1"/>
</dbReference>
<accession>T1G7H1</accession>
<feature type="domain" description="Phosphoribosyltransferase" evidence="12">
    <location>
        <begin position="40"/>
        <end position="175"/>
    </location>
</feature>
<evidence type="ECO:0000256" key="3">
    <source>
        <dbReference type="ARBA" id="ARBA00004496"/>
    </source>
</evidence>
<keyword evidence="10" id="KW-0808">Transferase</keyword>
<evidence type="ECO:0000256" key="9">
    <source>
        <dbReference type="ARBA" id="ARBA00022676"/>
    </source>
</evidence>
<dbReference type="SUPFAM" id="SSF53271">
    <property type="entry name" value="PRTase-like"/>
    <property type="match status" value="1"/>
</dbReference>
<evidence type="ECO:0000256" key="6">
    <source>
        <dbReference type="ARBA" id="ARBA00011893"/>
    </source>
</evidence>
<evidence type="ECO:0000256" key="11">
    <source>
        <dbReference type="ARBA" id="ARBA00022726"/>
    </source>
</evidence>
<dbReference type="HAMAP" id="MF_00004">
    <property type="entry name" value="Aden_phosphoribosyltr"/>
    <property type="match status" value="1"/>
</dbReference>
<dbReference type="GO" id="GO:0005737">
    <property type="term" value="C:cytoplasm"/>
    <property type="evidence" value="ECO:0000318"/>
    <property type="project" value="GO_Central"/>
</dbReference>
<sequence>MCPAAVLDRESRRRSIADKVKSYPDFPKPGILFRDMFPLLRNPTDYRECINLFVEEIREKYPSTEVVVGIESRGFLFAPLMAQQLNVAFIPIRKAGKLPGQTISYSYALEYGNDTIEITRESIEAGQHVVVVDDLLATGGTLSASIELMNKAGASVECCMVLLELCDLKGRKKIKSPVYSMIPLN</sequence>
<dbReference type="Gene3D" id="3.40.50.2020">
    <property type="match status" value="1"/>
</dbReference>
<comment type="function">
    <text evidence="2">Catalyzes a salvage reaction resulting in the formation of AMP, that is energically less costly than de novo synthesis.</text>
</comment>
<dbReference type="GO" id="GO:0006166">
    <property type="term" value="P:purine ribonucleoside salvage"/>
    <property type="evidence" value="ECO:0007669"/>
    <property type="project" value="UniProtKB-KW"/>
</dbReference>
<dbReference type="Pfam" id="PF00156">
    <property type="entry name" value="Pribosyltran"/>
    <property type="match status" value="1"/>
</dbReference>
<keyword evidence="11" id="KW-0660">Purine salvage</keyword>
<comment type="catalytic activity">
    <reaction evidence="1">
        <text>AMP + diphosphate = 5-phospho-alpha-D-ribose 1-diphosphate + adenine</text>
        <dbReference type="Rhea" id="RHEA:16609"/>
        <dbReference type="ChEBI" id="CHEBI:16708"/>
        <dbReference type="ChEBI" id="CHEBI:33019"/>
        <dbReference type="ChEBI" id="CHEBI:58017"/>
        <dbReference type="ChEBI" id="CHEBI:456215"/>
        <dbReference type="EC" id="2.4.2.7"/>
    </reaction>
</comment>
<dbReference type="AlphaFoldDB" id="T1G7H1"/>
<proteinExistence type="inferred from homology"/>
<reference evidence="13 15" key="2">
    <citation type="journal article" date="2013" name="Nature">
        <title>Insights into bilaterian evolution from three spiralian genomes.</title>
        <authorList>
            <person name="Simakov O."/>
            <person name="Marletaz F."/>
            <person name="Cho S.J."/>
            <person name="Edsinger-Gonzales E."/>
            <person name="Havlak P."/>
            <person name="Hellsten U."/>
            <person name="Kuo D.H."/>
            <person name="Larsson T."/>
            <person name="Lv J."/>
            <person name="Arendt D."/>
            <person name="Savage R."/>
            <person name="Osoegawa K."/>
            <person name="de Jong P."/>
            <person name="Grimwood J."/>
            <person name="Chapman J.A."/>
            <person name="Shapiro H."/>
            <person name="Aerts A."/>
            <person name="Otillar R.P."/>
            <person name="Terry A.Y."/>
            <person name="Boore J.L."/>
            <person name="Grigoriev I.V."/>
            <person name="Lindberg D.R."/>
            <person name="Seaver E.C."/>
            <person name="Weisblat D.A."/>
            <person name="Putnam N.H."/>
            <person name="Rokhsar D.S."/>
        </authorList>
    </citation>
    <scope>NUCLEOTIDE SEQUENCE</scope>
</reference>
<keyword evidence="9" id="KW-0328">Glycosyltransferase</keyword>